<dbReference type="RefSeq" id="WP_282201225.1">
    <property type="nucleotide sequence ID" value="NZ_BOQE01000001.1"/>
</dbReference>
<dbReference type="InterPro" id="IPR016783">
    <property type="entry name" value="Biofilm_formation_YmcA"/>
</dbReference>
<reference evidence="1" key="1">
    <citation type="journal article" date="2023" name="Int. J. Syst. Evol. Microbiol.">
        <title>Collibacillus ludicampi gen. nov., sp. nov., a new soil bacterium of the family Alicyclobacillaceae.</title>
        <authorList>
            <person name="Jojima T."/>
            <person name="Ioku Y."/>
            <person name="Fukuta Y."/>
            <person name="Shirasaka N."/>
            <person name="Matsumura Y."/>
            <person name="Mori M."/>
        </authorList>
    </citation>
    <scope>NUCLEOTIDE SEQUENCE</scope>
    <source>
        <strain evidence="1">TP075</strain>
    </source>
</reference>
<dbReference type="InterPro" id="IPR010368">
    <property type="entry name" value="Com_YlbF"/>
</dbReference>
<evidence type="ECO:0008006" key="3">
    <source>
        <dbReference type="Google" id="ProtNLM"/>
    </source>
</evidence>
<dbReference type="Pfam" id="PF06133">
    <property type="entry name" value="Com_YlbF"/>
    <property type="match status" value="1"/>
</dbReference>
<evidence type="ECO:0000313" key="2">
    <source>
        <dbReference type="Proteomes" id="UP001057291"/>
    </source>
</evidence>
<dbReference type="PANTHER" id="PTHR38448:SF1">
    <property type="entry name" value="YLBF FAMILY REGULATOR"/>
    <property type="match status" value="1"/>
</dbReference>
<dbReference type="Gene3D" id="1.20.1500.10">
    <property type="entry name" value="YheA/YmcA-like"/>
    <property type="match status" value="1"/>
</dbReference>
<dbReference type="AlphaFoldDB" id="A0AAV4LKI6"/>
<name>A0AAV4LKI6_9BACL</name>
<keyword evidence="2" id="KW-1185">Reference proteome</keyword>
<proteinExistence type="predicted"/>
<dbReference type="PIRSF" id="PIRSF021287">
    <property type="entry name" value="Biofilm_formation_YmcA"/>
    <property type="match status" value="1"/>
</dbReference>
<evidence type="ECO:0000313" key="1">
    <source>
        <dbReference type="EMBL" id="GIM48338.1"/>
    </source>
</evidence>
<sequence>MLDRNEIWAQAAELGQLISESPVVLAYKEAKETMESHPEIKHLLSKLRDMQEQYERLSTYSTGPHLKSLEESMKETIAKLDEYPEVQNFRKRTHEVDQLLKAVTDVLSTSVTERVSQE</sequence>
<dbReference type="InterPro" id="IPR023378">
    <property type="entry name" value="YheA/YmcA-like_dom_sf"/>
</dbReference>
<accession>A0AAV4LKI6</accession>
<comment type="caution">
    <text evidence="1">The sequence shown here is derived from an EMBL/GenBank/DDBJ whole genome shotgun (WGS) entry which is preliminary data.</text>
</comment>
<dbReference type="Proteomes" id="UP001057291">
    <property type="component" value="Unassembled WGS sequence"/>
</dbReference>
<organism evidence="1 2">
    <name type="scientific">Collibacillus ludicampi</name>
    <dbReference type="NCBI Taxonomy" id="2771369"/>
    <lineage>
        <taxon>Bacteria</taxon>
        <taxon>Bacillati</taxon>
        <taxon>Bacillota</taxon>
        <taxon>Bacilli</taxon>
        <taxon>Bacillales</taxon>
        <taxon>Alicyclobacillaceae</taxon>
        <taxon>Collibacillus</taxon>
    </lineage>
</organism>
<protein>
    <recommendedName>
        <fullName evidence="3">YlbF family regulator</fullName>
    </recommendedName>
</protein>
<dbReference type="SUPFAM" id="SSF158622">
    <property type="entry name" value="YheA/YmcA-like"/>
    <property type="match status" value="1"/>
</dbReference>
<dbReference type="InterPro" id="IPR052767">
    <property type="entry name" value="Bact_com_dev_regulator"/>
</dbReference>
<dbReference type="EMBL" id="BOQE01000001">
    <property type="protein sequence ID" value="GIM48338.1"/>
    <property type="molecule type" value="Genomic_DNA"/>
</dbReference>
<gene>
    <name evidence="1" type="ORF">DNHGIG_38870</name>
</gene>
<dbReference type="PANTHER" id="PTHR38448">
    <property type="entry name" value="REGULATORY PROTEIN YLBF-RELATED"/>
    <property type="match status" value="1"/>
</dbReference>